<proteinExistence type="predicted"/>
<gene>
    <name evidence="2" type="ORF">HK100_007768</name>
</gene>
<evidence type="ECO:0000313" key="3">
    <source>
        <dbReference type="Proteomes" id="UP001211907"/>
    </source>
</evidence>
<dbReference type="AlphaFoldDB" id="A0AAD5T6Z5"/>
<comment type="caution">
    <text evidence="2">The sequence shown here is derived from an EMBL/GenBank/DDBJ whole genome shotgun (WGS) entry which is preliminary data.</text>
</comment>
<dbReference type="InterPro" id="IPR036770">
    <property type="entry name" value="Ankyrin_rpt-contain_sf"/>
</dbReference>
<dbReference type="PANTHER" id="PTHR24198:SF165">
    <property type="entry name" value="ANKYRIN REPEAT-CONTAINING PROTEIN-RELATED"/>
    <property type="match status" value="1"/>
</dbReference>
<protein>
    <recommendedName>
        <fullName evidence="4">Ankyrin repeat protein</fullName>
    </recommendedName>
</protein>
<feature type="region of interest" description="Disordered" evidence="1">
    <location>
        <begin position="340"/>
        <end position="360"/>
    </location>
</feature>
<dbReference type="Gene3D" id="1.25.40.20">
    <property type="entry name" value="Ankyrin repeat-containing domain"/>
    <property type="match status" value="2"/>
</dbReference>
<name>A0AAD5T6Z5_9FUNG</name>
<dbReference type="Proteomes" id="UP001211907">
    <property type="component" value="Unassembled WGS sequence"/>
</dbReference>
<organism evidence="2 3">
    <name type="scientific">Physocladia obscura</name>
    <dbReference type="NCBI Taxonomy" id="109957"/>
    <lineage>
        <taxon>Eukaryota</taxon>
        <taxon>Fungi</taxon>
        <taxon>Fungi incertae sedis</taxon>
        <taxon>Chytridiomycota</taxon>
        <taxon>Chytridiomycota incertae sedis</taxon>
        <taxon>Chytridiomycetes</taxon>
        <taxon>Chytridiales</taxon>
        <taxon>Chytriomycetaceae</taxon>
        <taxon>Physocladia</taxon>
    </lineage>
</organism>
<accession>A0AAD5T6Z5</accession>
<evidence type="ECO:0008006" key="4">
    <source>
        <dbReference type="Google" id="ProtNLM"/>
    </source>
</evidence>
<evidence type="ECO:0000256" key="1">
    <source>
        <dbReference type="SAM" id="MobiDB-lite"/>
    </source>
</evidence>
<evidence type="ECO:0000313" key="2">
    <source>
        <dbReference type="EMBL" id="KAJ3130652.1"/>
    </source>
</evidence>
<reference evidence="2" key="1">
    <citation type="submission" date="2020-05" db="EMBL/GenBank/DDBJ databases">
        <title>Phylogenomic resolution of chytrid fungi.</title>
        <authorList>
            <person name="Stajich J.E."/>
            <person name="Amses K."/>
            <person name="Simmons R."/>
            <person name="Seto K."/>
            <person name="Myers J."/>
            <person name="Bonds A."/>
            <person name="Quandt C.A."/>
            <person name="Barry K."/>
            <person name="Liu P."/>
            <person name="Grigoriev I."/>
            <person name="Longcore J.E."/>
            <person name="James T.Y."/>
        </authorList>
    </citation>
    <scope>NUCLEOTIDE SEQUENCE</scope>
    <source>
        <strain evidence="2">JEL0513</strain>
    </source>
</reference>
<dbReference type="SUPFAM" id="SSF48403">
    <property type="entry name" value="Ankyrin repeat"/>
    <property type="match status" value="1"/>
</dbReference>
<dbReference type="PANTHER" id="PTHR24198">
    <property type="entry name" value="ANKYRIN REPEAT AND PROTEIN KINASE DOMAIN-CONTAINING PROTEIN"/>
    <property type="match status" value="1"/>
</dbReference>
<sequence length="360" mass="40540">MASERGFVHIVALILSYNNLVDPSAQDEAALRYATINGNTEIVKLLLHDPRVYPSALNNKSLINALRKNHIDIALLIIQDPRCDLYTGEPMVLAAQNRQSEIVRMFLARMDPSVQGAKALEKLLENSLNFYRCSIYSPSHIQNISDFSRIGLISFLISDPRINSQKVIAEVENPELLLLAVYLDQVEILKIMIQSCMLLSNQYAERALNYAVDSGKNEVVRLLLQSDSICRKANAKVLQWAVENDSGNAIERILRISEAINFEVDAFLVLQFALEKSRLLVGQLILDDARCPQVVRNLFQHKFDAEAQHSGSCESGKLINIFGFSNRSTYIADGSDFMFDEDDDDNYMNENSGEEESETE</sequence>
<keyword evidence="3" id="KW-1185">Reference proteome</keyword>
<dbReference type="EMBL" id="JADGJH010000369">
    <property type="protein sequence ID" value="KAJ3130652.1"/>
    <property type="molecule type" value="Genomic_DNA"/>
</dbReference>